<reference evidence="10" key="1">
    <citation type="submission" date="2023-06" db="EMBL/GenBank/DDBJ databases">
        <authorList>
            <person name="Delattre M."/>
        </authorList>
    </citation>
    <scope>NUCLEOTIDE SEQUENCE</scope>
    <source>
        <strain evidence="10">AF72</strain>
    </source>
</reference>
<keyword evidence="5" id="KW-0479">Metal-binding</keyword>
<dbReference type="GO" id="GO:0008270">
    <property type="term" value="F:zinc ion binding"/>
    <property type="evidence" value="ECO:0007669"/>
    <property type="project" value="TreeGrafter"/>
</dbReference>
<dbReference type="SMART" id="SM00714">
    <property type="entry name" value="LITAF"/>
    <property type="match status" value="1"/>
</dbReference>
<dbReference type="GO" id="GO:0031902">
    <property type="term" value="C:late endosome membrane"/>
    <property type="evidence" value="ECO:0007669"/>
    <property type="project" value="UniProtKB-SubCell"/>
</dbReference>
<comment type="similarity">
    <text evidence="4">Belongs to the CDIP1/LITAF family.</text>
</comment>
<dbReference type="Proteomes" id="UP001177023">
    <property type="component" value="Unassembled WGS sequence"/>
</dbReference>
<dbReference type="PROSITE" id="PS51837">
    <property type="entry name" value="LITAF"/>
    <property type="match status" value="1"/>
</dbReference>
<evidence type="ECO:0000256" key="4">
    <source>
        <dbReference type="ARBA" id="ARBA00005975"/>
    </source>
</evidence>
<evidence type="ECO:0000256" key="7">
    <source>
        <dbReference type="ARBA" id="ARBA00023136"/>
    </source>
</evidence>
<comment type="subcellular location">
    <subcellularLocation>
        <location evidence="2">Endosome membrane</location>
        <topology evidence="2">Peripheral membrane protein</topology>
    </subcellularLocation>
    <subcellularLocation>
        <location evidence="1">Late endosome membrane</location>
    </subcellularLocation>
    <subcellularLocation>
        <location evidence="3">Lysosome membrane</location>
        <topology evidence="3">Peripheral membrane protein</topology>
        <orientation evidence="3">Cytoplasmic side</orientation>
    </subcellularLocation>
</comment>
<feature type="domain" description="LITAF" evidence="9">
    <location>
        <begin position="31"/>
        <end position="115"/>
    </location>
</feature>
<keyword evidence="6" id="KW-0862">Zinc</keyword>
<evidence type="ECO:0000256" key="1">
    <source>
        <dbReference type="ARBA" id="ARBA00004414"/>
    </source>
</evidence>
<keyword evidence="7" id="KW-0472">Membrane</keyword>
<dbReference type="GO" id="GO:0005765">
    <property type="term" value="C:lysosomal membrane"/>
    <property type="evidence" value="ECO:0007669"/>
    <property type="project" value="UniProtKB-SubCell"/>
</dbReference>
<dbReference type="Pfam" id="PF10601">
    <property type="entry name" value="zf-LITAF-like"/>
    <property type="match status" value="1"/>
</dbReference>
<evidence type="ECO:0000256" key="6">
    <source>
        <dbReference type="ARBA" id="ARBA00022833"/>
    </source>
</evidence>
<proteinExistence type="inferred from homology"/>
<evidence type="ECO:0000256" key="5">
    <source>
        <dbReference type="ARBA" id="ARBA00022723"/>
    </source>
</evidence>
<organism evidence="10 11">
    <name type="scientific">Mesorhabditis spiculigera</name>
    <dbReference type="NCBI Taxonomy" id="96644"/>
    <lineage>
        <taxon>Eukaryota</taxon>
        <taxon>Metazoa</taxon>
        <taxon>Ecdysozoa</taxon>
        <taxon>Nematoda</taxon>
        <taxon>Chromadorea</taxon>
        <taxon>Rhabditida</taxon>
        <taxon>Rhabditina</taxon>
        <taxon>Rhabditomorpha</taxon>
        <taxon>Rhabditoidea</taxon>
        <taxon>Rhabditidae</taxon>
        <taxon>Mesorhabditinae</taxon>
        <taxon>Mesorhabditis</taxon>
    </lineage>
</organism>
<evidence type="ECO:0000256" key="8">
    <source>
        <dbReference type="SAM" id="MobiDB-lite"/>
    </source>
</evidence>
<feature type="non-terminal residue" evidence="10">
    <location>
        <position position="1"/>
    </location>
</feature>
<protein>
    <recommendedName>
        <fullName evidence="9">LITAF domain-containing protein</fullName>
    </recommendedName>
</protein>
<keyword evidence="11" id="KW-1185">Reference proteome</keyword>
<evidence type="ECO:0000256" key="3">
    <source>
        <dbReference type="ARBA" id="ARBA00004630"/>
    </source>
</evidence>
<comment type="caution">
    <text evidence="10">The sequence shown here is derived from an EMBL/GenBank/DDBJ whole genome shotgun (WGS) entry which is preliminary data.</text>
</comment>
<dbReference type="InterPro" id="IPR006629">
    <property type="entry name" value="LITAF"/>
</dbReference>
<evidence type="ECO:0000313" key="10">
    <source>
        <dbReference type="EMBL" id="CAJ0558135.1"/>
    </source>
</evidence>
<evidence type="ECO:0000256" key="2">
    <source>
        <dbReference type="ARBA" id="ARBA00004481"/>
    </source>
</evidence>
<accession>A0AA36C556</accession>
<dbReference type="PANTHER" id="PTHR23292">
    <property type="entry name" value="LIPOPOLYSACCHARIDE-INDUCED TUMOR NECROSIS FACTOR-ALPHA FACTOR"/>
    <property type="match status" value="1"/>
</dbReference>
<sequence>MSEYPANLVGGQPPAFQPTYGAPPNQPRPQAHRPTPRAPAVFGELSQEITCAHCGKTGFTRVEREAGTCAWVSGCLMFWSACFCPCSCLPCCLDTFLDAHHHCSKCGQLAGVYKKM</sequence>
<dbReference type="AlphaFoldDB" id="A0AA36C556"/>
<evidence type="ECO:0000313" key="11">
    <source>
        <dbReference type="Proteomes" id="UP001177023"/>
    </source>
</evidence>
<dbReference type="EMBL" id="CATQJA010000222">
    <property type="protein sequence ID" value="CAJ0558135.1"/>
    <property type="molecule type" value="Genomic_DNA"/>
</dbReference>
<feature type="region of interest" description="Disordered" evidence="8">
    <location>
        <begin position="1"/>
        <end position="38"/>
    </location>
</feature>
<gene>
    <name evidence="10" type="ORF">MSPICULIGERA_LOCUS872</name>
</gene>
<dbReference type="PANTHER" id="PTHR23292:SF6">
    <property type="entry name" value="FI16602P1-RELATED"/>
    <property type="match status" value="1"/>
</dbReference>
<evidence type="ECO:0000259" key="9">
    <source>
        <dbReference type="PROSITE" id="PS51837"/>
    </source>
</evidence>
<dbReference type="InterPro" id="IPR037519">
    <property type="entry name" value="LITAF_fam"/>
</dbReference>
<name>A0AA36C556_9BILA</name>